<keyword evidence="1" id="KW-0732">Signal</keyword>
<dbReference type="PANTHER" id="PTHR35271">
    <property type="entry name" value="ABC TRANSPORTER, SUBSTRATE-BINDING LIPOPROTEIN-RELATED"/>
    <property type="match status" value="1"/>
</dbReference>
<organism evidence="2 3">
    <name type="scientific">Romeriopsis navalis LEGE 11480</name>
    <dbReference type="NCBI Taxonomy" id="2777977"/>
    <lineage>
        <taxon>Bacteria</taxon>
        <taxon>Bacillati</taxon>
        <taxon>Cyanobacteriota</taxon>
        <taxon>Cyanophyceae</taxon>
        <taxon>Leptolyngbyales</taxon>
        <taxon>Leptolyngbyaceae</taxon>
        <taxon>Romeriopsis</taxon>
        <taxon>Romeriopsis navalis</taxon>
    </lineage>
</organism>
<evidence type="ECO:0000256" key="1">
    <source>
        <dbReference type="SAM" id="SignalP"/>
    </source>
</evidence>
<gene>
    <name evidence="2" type="ORF">IQ266_02515</name>
</gene>
<reference evidence="2" key="1">
    <citation type="submission" date="2020-10" db="EMBL/GenBank/DDBJ databases">
        <authorList>
            <person name="Castelo-Branco R."/>
            <person name="Eusebio N."/>
            <person name="Adriana R."/>
            <person name="Vieira A."/>
            <person name="Brugerolle De Fraissinette N."/>
            <person name="Rezende De Castro R."/>
            <person name="Schneider M.P."/>
            <person name="Vasconcelos V."/>
            <person name="Leao P.N."/>
        </authorList>
    </citation>
    <scope>NUCLEOTIDE SEQUENCE</scope>
    <source>
        <strain evidence="2">LEGE 11480</strain>
    </source>
</reference>
<dbReference type="SUPFAM" id="SSF53822">
    <property type="entry name" value="Periplasmic binding protein-like I"/>
    <property type="match status" value="1"/>
</dbReference>
<comment type="caution">
    <text evidence="2">The sequence shown here is derived from an EMBL/GenBank/DDBJ whole genome shotgun (WGS) entry which is preliminary data.</text>
</comment>
<keyword evidence="3" id="KW-1185">Reference proteome</keyword>
<protein>
    <submittedName>
        <fullName evidence="2">ABC transporter substrate-binding protein</fullName>
    </submittedName>
</protein>
<dbReference type="Gene3D" id="3.40.50.2300">
    <property type="match status" value="2"/>
</dbReference>
<dbReference type="RefSeq" id="WP_264323455.1">
    <property type="nucleotide sequence ID" value="NZ_JADEXQ010000005.1"/>
</dbReference>
<evidence type="ECO:0000313" key="3">
    <source>
        <dbReference type="Proteomes" id="UP000625316"/>
    </source>
</evidence>
<proteinExistence type="predicted"/>
<feature type="chain" id="PRO_5037806524" evidence="1">
    <location>
        <begin position="26"/>
        <end position="329"/>
    </location>
</feature>
<dbReference type="EMBL" id="JADEXQ010000005">
    <property type="protein sequence ID" value="MBE9028630.1"/>
    <property type="molecule type" value="Genomic_DNA"/>
</dbReference>
<feature type="signal peptide" evidence="1">
    <location>
        <begin position="1"/>
        <end position="25"/>
    </location>
</feature>
<dbReference type="Proteomes" id="UP000625316">
    <property type="component" value="Unassembled WGS sequence"/>
</dbReference>
<dbReference type="InterPro" id="IPR028082">
    <property type="entry name" value="Peripla_BP_I"/>
</dbReference>
<name>A0A928VLB8_9CYAN</name>
<dbReference type="PANTHER" id="PTHR35271:SF1">
    <property type="entry name" value="ABC TRANSPORTER, SUBSTRATE-BINDING LIPOPROTEIN"/>
    <property type="match status" value="1"/>
</dbReference>
<dbReference type="InterPro" id="IPR007487">
    <property type="entry name" value="ABC_transpt-TYRBP-like"/>
</dbReference>
<accession>A0A928VLB8</accession>
<sequence>MKSPTLFRYGAVALLVGTIAVGCNATDSSQPSNLKSVSVTQIVEHPSLNAVRDGLKEELVLAGFDPDKTLNWQWESAQGNPPTATQIAQKFVGESPNVIVAISTPSAQSAAQASKQTPVIFSAVTDPINAKLVTQLEKPGGLITGVRDFAPADKHLDLIAKLVPKAKRVGVIYNAGESNSVSIVNFVKQSAPARKMTVVEATVSNSAEVATAAKSLVGRADVIYVPTDNTIVSALNSVLQVGIKNKLPVFSGDNESVEKGAIASLGFNYKDIGKQTGKMVVRVLKGEKPGEISVESPSQVELVVNPKAAQQMGVKIPDAMLKEAVKVVK</sequence>
<dbReference type="PROSITE" id="PS51257">
    <property type="entry name" value="PROKAR_LIPOPROTEIN"/>
    <property type="match status" value="1"/>
</dbReference>
<dbReference type="AlphaFoldDB" id="A0A928VLB8"/>
<dbReference type="CDD" id="cd06325">
    <property type="entry name" value="PBP1_ABC_unchar_transporter"/>
    <property type="match status" value="1"/>
</dbReference>
<dbReference type="Pfam" id="PF04392">
    <property type="entry name" value="ABC_sub_bind"/>
    <property type="match status" value="1"/>
</dbReference>
<evidence type="ECO:0000313" key="2">
    <source>
        <dbReference type="EMBL" id="MBE9028630.1"/>
    </source>
</evidence>